<evidence type="ECO:0000313" key="2">
    <source>
        <dbReference type="EMBL" id="KZP04511.1"/>
    </source>
</evidence>
<gene>
    <name evidence="3" type="ORF">FIBSPDRAFT_846384</name>
    <name evidence="2" type="ORF">FIBSPDRAFT_878454</name>
</gene>
<protein>
    <submittedName>
        <fullName evidence="3">Uncharacterized protein</fullName>
    </submittedName>
</protein>
<organism evidence="3 4">
    <name type="scientific">Athelia psychrophila</name>
    <dbReference type="NCBI Taxonomy" id="1759441"/>
    <lineage>
        <taxon>Eukaryota</taxon>
        <taxon>Fungi</taxon>
        <taxon>Dikarya</taxon>
        <taxon>Basidiomycota</taxon>
        <taxon>Agaricomycotina</taxon>
        <taxon>Agaricomycetes</taxon>
        <taxon>Agaricomycetidae</taxon>
        <taxon>Atheliales</taxon>
        <taxon>Atheliaceae</taxon>
        <taxon>Athelia</taxon>
    </lineage>
</organism>
<dbReference type="EMBL" id="KV417916">
    <property type="protein sequence ID" value="KZP04511.1"/>
    <property type="molecule type" value="Genomic_DNA"/>
</dbReference>
<sequence>MQRLDFFPAHRIELIFLTQPFSSLGTSAAYTHRPSRLDHKDCDKLSQQCGDGRRQH</sequence>
<dbReference type="Proteomes" id="UP000076532">
    <property type="component" value="Unassembled WGS sequence"/>
</dbReference>
<feature type="region of interest" description="Disordered" evidence="1">
    <location>
        <begin position="37"/>
        <end position="56"/>
    </location>
</feature>
<keyword evidence="4" id="KW-1185">Reference proteome</keyword>
<accession>A0A166WZI4</accession>
<dbReference type="EMBL" id="KV417480">
    <property type="protein sequence ID" value="KZP34274.1"/>
    <property type="molecule type" value="Genomic_DNA"/>
</dbReference>
<reference evidence="3 4" key="1">
    <citation type="journal article" date="2016" name="Mol. Biol. Evol.">
        <title>Comparative Genomics of Early-Diverging Mushroom-Forming Fungi Provides Insights into the Origins of Lignocellulose Decay Capabilities.</title>
        <authorList>
            <person name="Nagy L.G."/>
            <person name="Riley R."/>
            <person name="Tritt A."/>
            <person name="Adam C."/>
            <person name="Daum C."/>
            <person name="Floudas D."/>
            <person name="Sun H."/>
            <person name="Yadav J.S."/>
            <person name="Pangilinan J."/>
            <person name="Larsson K.H."/>
            <person name="Matsuura K."/>
            <person name="Barry K."/>
            <person name="Labutti K."/>
            <person name="Kuo R."/>
            <person name="Ohm R.A."/>
            <person name="Bhattacharya S.S."/>
            <person name="Shirouzu T."/>
            <person name="Yoshinaga Y."/>
            <person name="Martin F.M."/>
            <person name="Grigoriev I.V."/>
            <person name="Hibbett D.S."/>
        </authorList>
    </citation>
    <scope>NUCLEOTIDE SEQUENCE [LARGE SCALE GENOMIC DNA]</scope>
    <source>
        <strain evidence="3 4">CBS 109695</strain>
    </source>
</reference>
<name>A0A166WZI4_9AGAM</name>
<evidence type="ECO:0000313" key="4">
    <source>
        <dbReference type="Proteomes" id="UP000076532"/>
    </source>
</evidence>
<evidence type="ECO:0000256" key="1">
    <source>
        <dbReference type="SAM" id="MobiDB-lite"/>
    </source>
</evidence>
<proteinExistence type="predicted"/>
<dbReference type="AlphaFoldDB" id="A0A166WZI4"/>
<evidence type="ECO:0000313" key="3">
    <source>
        <dbReference type="EMBL" id="KZP34274.1"/>
    </source>
</evidence>